<gene>
    <name evidence="1" type="ORF">F1193_12445</name>
</gene>
<evidence type="ECO:0000313" key="1">
    <source>
        <dbReference type="EMBL" id="KAA5599235.1"/>
    </source>
</evidence>
<dbReference type="OrthoDB" id="7999301at2"/>
<keyword evidence="2" id="KW-1185">Reference proteome</keyword>
<reference evidence="1 2" key="1">
    <citation type="submission" date="2019-09" db="EMBL/GenBank/DDBJ databases">
        <title>Draft Whole-Genome sequence of Blastochloris sulfoviridis DSM 729.</title>
        <authorList>
            <person name="Meyer T.E."/>
            <person name="Kyndt J.A."/>
        </authorList>
    </citation>
    <scope>NUCLEOTIDE SEQUENCE [LARGE SCALE GENOMIC DNA]</scope>
    <source>
        <strain evidence="1 2">DSM 729</strain>
    </source>
</reference>
<evidence type="ECO:0000313" key="2">
    <source>
        <dbReference type="Proteomes" id="UP000323886"/>
    </source>
</evidence>
<dbReference type="RefSeq" id="WP_150098137.1">
    <property type="nucleotide sequence ID" value="NZ_VWPL01000023.1"/>
</dbReference>
<dbReference type="EMBL" id="VWPL01000023">
    <property type="protein sequence ID" value="KAA5599235.1"/>
    <property type="molecule type" value="Genomic_DNA"/>
</dbReference>
<comment type="caution">
    <text evidence="1">The sequence shown here is derived from an EMBL/GenBank/DDBJ whole genome shotgun (WGS) entry which is preliminary data.</text>
</comment>
<accession>A0A5M6HTV1</accession>
<name>A0A5M6HTV1_9HYPH</name>
<dbReference type="Proteomes" id="UP000323886">
    <property type="component" value="Unassembled WGS sequence"/>
</dbReference>
<sequence length="65" mass="6947">MARGRVPFRQADVKRAVAGVIAAGVPADKIRVEVDPAAGRIVVTATPTLEAPKNALDEWRARNAR</sequence>
<dbReference type="AlphaFoldDB" id="A0A5M6HTV1"/>
<protein>
    <submittedName>
        <fullName evidence="1">Uncharacterized protein</fullName>
    </submittedName>
</protein>
<proteinExistence type="predicted"/>
<organism evidence="1 2">
    <name type="scientific">Blastochloris sulfoviridis</name>
    <dbReference type="NCBI Taxonomy" id="50712"/>
    <lineage>
        <taxon>Bacteria</taxon>
        <taxon>Pseudomonadati</taxon>
        <taxon>Pseudomonadota</taxon>
        <taxon>Alphaproteobacteria</taxon>
        <taxon>Hyphomicrobiales</taxon>
        <taxon>Blastochloridaceae</taxon>
        <taxon>Blastochloris</taxon>
    </lineage>
</organism>